<evidence type="ECO:0000313" key="7">
    <source>
        <dbReference type="Proteomes" id="UP000251558"/>
    </source>
</evidence>
<reference evidence="7" key="1">
    <citation type="submission" date="2018-06" db="EMBL/GenBank/DDBJ databases">
        <authorList>
            <person name="Helene L.C."/>
            <person name="Dall'Agnol R."/>
            <person name="Delamuta J.R."/>
            <person name="Hungria M."/>
        </authorList>
    </citation>
    <scope>NUCLEOTIDE SEQUENCE [LARGE SCALE GENOMIC DNA]</scope>
    <source>
        <strain evidence="7">AC99b</strain>
    </source>
</reference>
<dbReference type="InterPro" id="IPR000719">
    <property type="entry name" value="Prot_kinase_dom"/>
</dbReference>
<dbReference type="InterPro" id="IPR011009">
    <property type="entry name" value="Kinase-like_dom_sf"/>
</dbReference>
<dbReference type="AlphaFoldDB" id="A0A330HUY8"/>
<dbReference type="PROSITE" id="PS50011">
    <property type="entry name" value="PROTEIN_KINASE_DOM"/>
    <property type="match status" value="1"/>
</dbReference>
<organism evidence="6 7">
    <name type="scientific">Mesorhizobium hawassense</name>
    <dbReference type="NCBI Taxonomy" id="1209954"/>
    <lineage>
        <taxon>Bacteria</taxon>
        <taxon>Pseudomonadati</taxon>
        <taxon>Pseudomonadota</taxon>
        <taxon>Alphaproteobacteria</taxon>
        <taxon>Hyphomicrobiales</taxon>
        <taxon>Phyllobacteriaceae</taxon>
        <taxon>Mesorhizobium</taxon>
    </lineage>
</organism>
<feature type="domain" description="Protein kinase" evidence="5">
    <location>
        <begin position="30"/>
        <end position="293"/>
    </location>
</feature>
<dbReference type="CDD" id="cd14014">
    <property type="entry name" value="STKc_PknB_like"/>
    <property type="match status" value="1"/>
</dbReference>
<dbReference type="EMBL" id="QMBP01000002">
    <property type="protein sequence ID" value="RAZ92053.1"/>
    <property type="molecule type" value="Genomic_DNA"/>
</dbReference>
<protein>
    <submittedName>
        <fullName evidence="6">Serine/threonine protein kinase</fullName>
    </submittedName>
</protein>
<dbReference type="InterPro" id="IPR006016">
    <property type="entry name" value="UspA"/>
</dbReference>
<dbReference type="InterPro" id="IPR008271">
    <property type="entry name" value="Ser/Thr_kinase_AS"/>
</dbReference>
<keyword evidence="7" id="KW-1185">Reference proteome</keyword>
<dbReference type="Gene3D" id="3.30.200.20">
    <property type="entry name" value="Phosphorylase Kinase, domain 1"/>
    <property type="match status" value="1"/>
</dbReference>
<name>A0A330HUY8_9HYPH</name>
<dbReference type="PROSITE" id="PS00108">
    <property type="entry name" value="PROTEIN_KINASE_ST"/>
    <property type="match status" value="1"/>
</dbReference>
<evidence type="ECO:0000256" key="4">
    <source>
        <dbReference type="ARBA" id="ARBA00022840"/>
    </source>
</evidence>
<dbReference type="Proteomes" id="UP000251558">
    <property type="component" value="Unassembled WGS sequence"/>
</dbReference>
<evidence type="ECO:0000256" key="2">
    <source>
        <dbReference type="ARBA" id="ARBA00022741"/>
    </source>
</evidence>
<dbReference type="Pfam" id="PF00069">
    <property type="entry name" value="Pkinase"/>
    <property type="match status" value="1"/>
</dbReference>
<evidence type="ECO:0000256" key="3">
    <source>
        <dbReference type="ARBA" id="ARBA00022777"/>
    </source>
</evidence>
<keyword evidence="4" id="KW-0067">ATP-binding</keyword>
<reference evidence="6 7" key="2">
    <citation type="submission" date="2018-07" db="EMBL/GenBank/DDBJ databases">
        <title>Diversity of Mesorhizobium strains in Brazil.</title>
        <authorList>
            <person name="Helene L.C.F."/>
            <person name="Dall'Agnol R."/>
            <person name="Delamuta J.R.M."/>
            <person name="Hungria M."/>
        </authorList>
    </citation>
    <scope>NUCLEOTIDE SEQUENCE [LARGE SCALE GENOMIC DNA]</scope>
    <source>
        <strain evidence="6 7">AC99b</strain>
    </source>
</reference>
<evidence type="ECO:0000313" key="6">
    <source>
        <dbReference type="EMBL" id="RAZ92053.1"/>
    </source>
</evidence>
<keyword evidence="6" id="KW-0723">Serine/threonine-protein kinase</keyword>
<dbReference type="SMART" id="SM00220">
    <property type="entry name" value="S_TKc"/>
    <property type="match status" value="1"/>
</dbReference>
<evidence type="ECO:0000256" key="1">
    <source>
        <dbReference type="ARBA" id="ARBA00022679"/>
    </source>
</evidence>
<sequence length="487" mass="52641">MAWHAFEDWPLVFRGGSMERFEAGVSIDGFELVEKLPSGGMAALWRAKNPKFDFPLLLKIPFLDPGGDVSVILGFEAEELILKRLSGPHVPRFAASGGLAKVPFIAMEFVAGSGLSDGAGRAPLPPDQVVRIGAEIATALAALHRQKVIHLDLKPENVILAERGAVLLDFGLSRHAELPDLLGEESSVPMGTPAYIAPEQVLGERSDPASDLFALGCILYQLVTGEEPFGRPATLAGMKRRLYHAPKPPRDIDKTIPRWLEAIILRCMEVDRSKRYGEAAHVLSDLRNPDQVVVARRRAPSDAGAWGAIRNFLRRPDEKSLVGKAANSGSKAGPPIVLAAVDLANGSDALAGEVLSETARVLAAREDSRLACVTVLKTEIIAETPSVDESGRLVYLQRLVALKDWARPLHLPEDRISYHALEAVSPADAILSYAERNDVGHIVVGARSSSAIRRHLGSVSTKVVARALCSVSVVRLKVVEEQMRESP</sequence>
<evidence type="ECO:0000259" key="5">
    <source>
        <dbReference type="PROSITE" id="PS50011"/>
    </source>
</evidence>
<dbReference type="Pfam" id="PF00582">
    <property type="entry name" value="Usp"/>
    <property type="match status" value="1"/>
</dbReference>
<dbReference type="OrthoDB" id="9801841at2"/>
<dbReference type="SUPFAM" id="SSF52402">
    <property type="entry name" value="Adenine nucleotide alpha hydrolases-like"/>
    <property type="match status" value="1"/>
</dbReference>
<accession>A0A330HUY8</accession>
<keyword evidence="2" id="KW-0547">Nucleotide-binding</keyword>
<dbReference type="CDD" id="cd00293">
    <property type="entry name" value="USP-like"/>
    <property type="match status" value="1"/>
</dbReference>
<keyword evidence="1" id="KW-0808">Transferase</keyword>
<dbReference type="SUPFAM" id="SSF56112">
    <property type="entry name" value="Protein kinase-like (PK-like)"/>
    <property type="match status" value="1"/>
</dbReference>
<dbReference type="PANTHER" id="PTHR43289">
    <property type="entry name" value="MITOGEN-ACTIVATED PROTEIN KINASE KINASE KINASE 20-RELATED"/>
    <property type="match status" value="1"/>
</dbReference>
<proteinExistence type="predicted"/>
<dbReference type="Gene3D" id="1.10.510.10">
    <property type="entry name" value="Transferase(Phosphotransferase) domain 1"/>
    <property type="match status" value="1"/>
</dbReference>
<comment type="caution">
    <text evidence="6">The sequence shown here is derived from an EMBL/GenBank/DDBJ whole genome shotgun (WGS) entry which is preliminary data.</text>
</comment>
<dbReference type="Gene3D" id="3.40.50.620">
    <property type="entry name" value="HUPs"/>
    <property type="match status" value="1"/>
</dbReference>
<dbReference type="InterPro" id="IPR014729">
    <property type="entry name" value="Rossmann-like_a/b/a_fold"/>
</dbReference>
<dbReference type="PANTHER" id="PTHR43289:SF34">
    <property type="entry name" value="SERINE_THREONINE-PROTEIN KINASE YBDM-RELATED"/>
    <property type="match status" value="1"/>
</dbReference>
<keyword evidence="3 6" id="KW-0418">Kinase</keyword>
<dbReference type="GO" id="GO:0004674">
    <property type="term" value="F:protein serine/threonine kinase activity"/>
    <property type="evidence" value="ECO:0007669"/>
    <property type="project" value="UniProtKB-KW"/>
</dbReference>
<gene>
    <name evidence="6" type="ORF">DPM33_06235</name>
</gene>
<dbReference type="GO" id="GO:0005524">
    <property type="term" value="F:ATP binding"/>
    <property type="evidence" value="ECO:0007669"/>
    <property type="project" value="UniProtKB-KW"/>
</dbReference>